<gene>
    <name evidence="1" type="ORF">SDC9_58883</name>
</gene>
<sequence length="308" mass="35545">MNFYQLIREIGLDQNQIDSLDPFFHHAALDMKDFSISNKLKHDDLMRKVREYAKTLFEDREVFISSINLLILELIEKDLLVVEKNKSKDKLRCQVDKIYDSTEMKVKLLKFLQGSGQGKQRTEIATHFNISENALTDRIQELRSPDNQILGTRIKIELERNTNLYNSTVHPLFLALNLSEVYGMLIGLMKAERFVPGDTVTDIIKDVVCQLTDYAKDILKESGLDIDAYTTDGPRSFRNESPKNKYYHVMKTGSICRLWLYEGGDSLVGKLKLNRDHGKEFIFHPQNGDTSLQLDCSDIEDLIEIEEC</sequence>
<comment type="caution">
    <text evidence="1">The sequence shown here is derived from an EMBL/GenBank/DDBJ whole genome shotgun (WGS) entry which is preliminary data.</text>
</comment>
<proteinExistence type="predicted"/>
<dbReference type="EMBL" id="VSSQ01001986">
    <property type="protein sequence ID" value="MPM12530.1"/>
    <property type="molecule type" value="Genomic_DNA"/>
</dbReference>
<reference evidence="1" key="1">
    <citation type="submission" date="2019-08" db="EMBL/GenBank/DDBJ databases">
        <authorList>
            <person name="Kucharzyk K."/>
            <person name="Murdoch R.W."/>
            <person name="Higgins S."/>
            <person name="Loffler F."/>
        </authorList>
    </citation>
    <scope>NUCLEOTIDE SEQUENCE</scope>
</reference>
<accession>A0A644X8N3</accession>
<organism evidence="1">
    <name type="scientific">bioreactor metagenome</name>
    <dbReference type="NCBI Taxonomy" id="1076179"/>
    <lineage>
        <taxon>unclassified sequences</taxon>
        <taxon>metagenomes</taxon>
        <taxon>ecological metagenomes</taxon>
    </lineage>
</organism>
<evidence type="ECO:0000313" key="1">
    <source>
        <dbReference type="EMBL" id="MPM12530.1"/>
    </source>
</evidence>
<dbReference type="AlphaFoldDB" id="A0A644X8N3"/>
<protein>
    <submittedName>
        <fullName evidence="1">Uncharacterized protein</fullName>
    </submittedName>
</protein>
<name>A0A644X8N3_9ZZZZ</name>